<dbReference type="Gene3D" id="2.60.40.10">
    <property type="entry name" value="Immunoglobulins"/>
    <property type="match status" value="2"/>
</dbReference>
<sequence>MTGKLKKMISIIAVGFILLTFIKPGQVLAVEGVSLFTPYTGLSATPGETINYSITVINSSPSIKNMSFSVEGLPDGWQYKITADGREIKELSVRGNSEEKISLDITSPLDVQKADYRFSLVASDGNSNSKLPFLISISEQGALASALTSDQANLQGNADSKFTYTVTLRNRTADTQNYALSSSAEKGWGVSFKTGSDSVTSVKLEPNNTQDITVEVTPPEKVKAGTYKIPIKATSGNTSAELELEAVITGTYELELTTPSGKLSTDITAGKEKIVDLVIKNTGTAPLTDVSITAKTPPNWESEFDRSTIPEIEPGKSATVKAKIKASDDAIAGDYVTTFTATAAEKSADATFRISVKTSTLWGIVAVLIIAGVVAGLYYIVKKYGRR</sequence>
<dbReference type="Proteomes" id="UP000040576">
    <property type="component" value="Unassembled WGS sequence"/>
</dbReference>
<dbReference type="EMBL" id="CCRF01000079">
    <property type="protein sequence ID" value="CEE02575.1"/>
    <property type="molecule type" value="Genomic_DNA"/>
</dbReference>
<dbReference type="PANTHER" id="PTHR39198">
    <property type="entry name" value="HYPOTHETICAL MEMBRANE PROTEIN, CONSERVED"/>
    <property type="match status" value="1"/>
</dbReference>
<dbReference type="InterPro" id="IPR018905">
    <property type="entry name" value="A-galactase_NEW3"/>
</dbReference>
<feature type="domain" description="Alpha-galactosidase NEW3" evidence="2">
    <location>
        <begin position="158"/>
        <end position="234"/>
    </location>
</feature>
<reference evidence="3 4" key="1">
    <citation type="submission" date="2014-07" db="EMBL/GenBank/DDBJ databases">
        <authorList>
            <person name="Wibberg Daniel"/>
        </authorList>
    </citation>
    <scope>NUCLEOTIDE SEQUENCE [LARGE SCALE GENOMIC DNA]</scope>
</reference>
<evidence type="ECO:0000256" key="1">
    <source>
        <dbReference type="SAM" id="Phobius"/>
    </source>
</evidence>
<dbReference type="PANTHER" id="PTHR39198:SF1">
    <property type="entry name" value="ALPHA-GALACTOSIDASE NEW3 DOMAIN-CONTAINING PROTEIN"/>
    <property type="match status" value="1"/>
</dbReference>
<proteinExistence type="predicted"/>
<protein>
    <recommendedName>
        <fullName evidence="2">Alpha-galactosidase NEW3 domain-containing protein</fullName>
    </recommendedName>
</protein>
<gene>
    <name evidence="3" type="ORF">BT1A1_2782</name>
</gene>
<accession>A0A090J3X1</accession>
<keyword evidence="1" id="KW-1133">Transmembrane helix</keyword>
<organism evidence="3 4">
    <name type="scientific">Caldibacillus thermoamylovorans</name>
    <dbReference type="NCBI Taxonomy" id="35841"/>
    <lineage>
        <taxon>Bacteria</taxon>
        <taxon>Bacillati</taxon>
        <taxon>Bacillota</taxon>
        <taxon>Bacilli</taxon>
        <taxon>Bacillales</taxon>
        <taxon>Bacillaceae</taxon>
        <taxon>Caldibacillus</taxon>
    </lineage>
</organism>
<dbReference type="InterPro" id="IPR013783">
    <property type="entry name" value="Ig-like_fold"/>
</dbReference>
<feature type="transmembrane region" description="Helical" evidence="1">
    <location>
        <begin position="361"/>
        <end position="381"/>
    </location>
</feature>
<keyword evidence="1" id="KW-0812">Transmembrane</keyword>
<evidence type="ECO:0000313" key="4">
    <source>
        <dbReference type="Proteomes" id="UP000040576"/>
    </source>
</evidence>
<keyword evidence="1" id="KW-0472">Membrane</keyword>
<dbReference type="Pfam" id="PF10633">
    <property type="entry name" value="NPCBM_assoc"/>
    <property type="match status" value="2"/>
</dbReference>
<evidence type="ECO:0000259" key="2">
    <source>
        <dbReference type="Pfam" id="PF10633"/>
    </source>
</evidence>
<feature type="domain" description="Alpha-galactosidase NEW3" evidence="2">
    <location>
        <begin position="267"/>
        <end position="342"/>
    </location>
</feature>
<name>A0A090J3X1_9BACI</name>
<keyword evidence="4" id="KW-1185">Reference proteome</keyword>
<evidence type="ECO:0000313" key="3">
    <source>
        <dbReference type="EMBL" id="CEE02575.1"/>
    </source>
</evidence>
<dbReference type="AlphaFoldDB" id="A0A090J3X1"/>